<proteinExistence type="predicted"/>
<dbReference type="Proteomes" id="UP000800040">
    <property type="component" value="Unassembled WGS sequence"/>
</dbReference>
<evidence type="ECO:0000313" key="2">
    <source>
        <dbReference type="EMBL" id="KAF1827980.1"/>
    </source>
</evidence>
<reference evidence="2" key="1">
    <citation type="submission" date="2020-01" db="EMBL/GenBank/DDBJ databases">
        <authorList>
            <consortium name="DOE Joint Genome Institute"/>
            <person name="Haridas S."/>
            <person name="Albert R."/>
            <person name="Binder M."/>
            <person name="Bloem J."/>
            <person name="Labutti K."/>
            <person name="Salamov A."/>
            <person name="Andreopoulos B."/>
            <person name="Baker S.E."/>
            <person name="Barry K."/>
            <person name="Bills G."/>
            <person name="Bluhm B.H."/>
            <person name="Cannon C."/>
            <person name="Castanera R."/>
            <person name="Culley D.E."/>
            <person name="Daum C."/>
            <person name="Ezra D."/>
            <person name="Gonzalez J.B."/>
            <person name="Henrissat B."/>
            <person name="Kuo A."/>
            <person name="Liang C."/>
            <person name="Lipzen A."/>
            <person name="Lutzoni F."/>
            <person name="Magnuson J."/>
            <person name="Mondo S."/>
            <person name="Nolan M."/>
            <person name="Ohm R."/>
            <person name="Pangilinan J."/>
            <person name="Park H.-J."/>
            <person name="Ramirez L."/>
            <person name="Alfaro M."/>
            <person name="Sun H."/>
            <person name="Tritt A."/>
            <person name="Yoshinaga Y."/>
            <person name="Zwiers L.-H."/>
            <person name="Turgeon B.G."/>
            <person name="Goodwin S.B."/>
            <person name="Spatafora J.W."/>
            <person name="Crous P.W."/>
            <person name="Grigoriev I.V."/>
        </authorList>
    </citation>
    <scope>NUCLEOTIDE SEQUENCE</scope>
    <source>
        <strain evidence="2">P77</strain>
    </source>
</reference>
<gene>
    <name evidence="2" type="ORF">BDW02DRAFT_622723</name>
</gene>
<dbReference type="AlphaFoldDB" id="A0A6A5JXG6"/>
<dbReference type="OrthoDB" id="5383526at2759"/>
<protein>
    <submittedName>
        <fullName evidence="2">Uncharacterized protein</fullName>
    </submittedName>
</protein>
<feature type="chain" id="PRO_5025568225" evidence="1">
    <location>
        <begin position="17"/>
        <end position="174"/>
    </location>
</feature>
<name>A0A6A5JXG6_9PLEO</name>
<keyword evidence="3" id="KW-1185">Reference proteome</keyword>
<organism evidence="2 3">
    <name type="scientific">Decorospora gaudefroyi</name>
    <dbReference type="NCBI Taxonomy" id="184978"/>
    <lineage>
        <taxon>Eukaryota</taxon>
        <taxon>Fungi</taxon>
        <taxon>Dikarya</taxon>
        <taxon>Ascomycota</taxon>
        <taxon>Pezizomycotina</taxon>
        <taxon>Dothideomycetes</taxon>
        <taxon>Pleosporomycetidae</taxon>
        <taxon>Pleosporales</taxon>
        <taxon>Pleosporineae</taxon>
        <taxon>Pleosporaceae</taxon>
        <taxon>Decorospora</taxon>
    </lineage>
</organism>
<dbReference type="EMBL" id="ML975924">
    <property type="protein sequence ID" value="KAF1827980.1"/>
    <property type="molecule type" value="Genomic_DNA"/>
</dbReference>
<feature type="signal peptide" evidence="1">
    <location>
        <begin position="1"/>
        <end position="16"/>
    </location>
</feature>
<sequence>MQYFTILLGLAASVSAIDIRMRDRGNCNGAFLACRNINPNVCCGSGRQYASVGIVAIPASWSIEGRTYQGGGCTTLTSSSPSAARTNFCMPFVSTGASYRFLNGRRRTIDVGSTEECTSSVKPDSLVLGDEVTTFAIADMEDALIDELMDHAANGLQAADIPEKFKSFQVADRK</sequence>
<evidence type="ECO:0000313" key="3">
    <source>
        <dbReference type="Proteomes" id="UP000800040"/>
    </source>
</evidence>
<keyword evidence="1" id="KW-0732">Signal</keyword>
<accession>A0A6A5JXG6</accession>
<evidence type="ECO:0000256" key="1">
    <source>
        <dbReference type="SAM" id="SignalP"/>
    </source>
</evidence>